<dbReference type="CDD" id="cd04133">
    <property type="entry name" value="Rop_like"/>
    <property type="match status" value="1"/>
</dbReference>
<dbReference type="InterPro" id="IPR006868">
    <property type="entry name" value="DUF630"/>
</dbReference>
<dbReference type="EMBL" id="JBDFQZ010000006">
    <property type="protein sequence ID" value="KAK9713214.1"/>
    <property type="molecule type" value="Genomic_DNA"/>
</dbReference>
<name>A0AAW1K3M3_SAPOF</name>
<feature type="region of interest" description="Disordered" evidence="5">
    <location>
        <begin position="63"/>
        <end position="118"/>
    </location>
</feature>
<dbReference type="PANTHER" id="PTHR21450">
    <property type="entry name" value="PROTEIN ALTERED PHOSPHATE STARVATION RESPONSE 1"/>
    <property type="match status" value="1"/>
</dbReference>
<dbReference type="Pfam" id="PF04783">
    <property type="entry name" value="DUF630"/>
    <property type="match status" value="1"/>
</dbReference>
<comment type="caution">
    <text evidence="8">The sequence shown here is derived from an EMBL/GenBank/DDBJ whole genome shotgun (WGS) entry which is preliminary data.</text>
</comment>
<sequence length="786" mass="87753">MGSCVSTLDKQEIVSTCKSRKKFIKLLLHSRLSLSLSLSFFLRSLRSSGTALLHFSAAESSLHHHPHHLSPPPPQPPPPPPQPPMSPSTDTWTTTTTTTSTPAMPPPPPPPPHAAAVGRPTWDFWDPFAGSRTGEGEWEETSTVVRVAANVAAAATTVSGVVEEAEMAVVVSRQGKELVEIIKELDEYFMRAANSAIDVSSLLEIPSHLSSSGKVYNNGRSMNWSTTLGGKLSGLGFGKLGDDNGMVVGKMGMINVNGGVNNVINNNNNNVNVGSHCATLERLYAWEKKLFYEVKNAEKLRMEHEKRVEQLRRMELKRGDYLKTLKIKKEVHKLESLLEVSSQAIQSTSHEIIKLREIELYPQLLHLIKGFKSMWRSMYECHQVQTHIVDQLKFLNAIPSTKPTSEIHRQSTLQLEAELQQWHESFSNLVKAQRDYIHSLTGWLRLSLFHFTQNPLSVHDSAIYSLCEQWQLEIDHVPDKVASEGIKSLLTAVHAIVVQQGEEHKQKKRSESANRDLEKRAVELRSLENKYGPYSFPEMSSIRKGKDPVGDKRAKVDFLKRKAEEEKAKHEKAVGMTRAMTLNNMQMGLPHVFQAITGFSSVCTEGFEKVYNTAKNLDREPDDYVPTVFDNFSANVVVNGATVNLGLWDTAGQEDYNRLRPLSYRGADVFILAFSLISKASYENVSKKWIPELKHYAPGVPIVLVGTKLDLRDDNQFFIDHPGAVPITTAQGEELRKLIGAPAYIECSSKTQQNVKGVFDAAIKVVLQPPKTKKKKSKAQKACSIM</sequence>
<dbReference type="PRINTS" id="PR00449">
    <property type="entry name" value="RASTRNSFRMNG"/>
</dbReference>
<evidence type="ECO:0000256" key="1">
    <source>
        <dbReference type="ARBA" id="ARBA00010142"/>
    </source>
</evidence>
<reference evidence="8" key="1">
    <citation type="submission" date="2024-03" db="EMBL/GenBank/DDBJ databases">
        <title>WGS assembly of Saponaria officinalis var. Norfolk2.</title>
        <authorList>
            <person name="Jenkins J."/>
            <person name="Shu S."/>
            <person name="Grimwood J."/>
            <person name="Barry K."/>
            <person name="Goodstein D."/>
            <person name="Schmutz J."/>
            <person name="Leebens-Mack J."/>
            <person name="Osbourn A."/>
        </authorList>
    </citation>
    <scope>NUCLEOTIDE SEQUENCE [LARGE SCALE GENOMIC DNA]</scope>
    <source>
        <strain evidence="8">JIC</strain>
    </source>
</reference>
<dbReference type="SMART" id="SM00174">
    <property type="entry name" value="RHO"/>
    <property type="match status" value="1"/>
</dbReference>
<protein>
    <submittedName>
        <fullName evidence="8">Uncharacterized protein</fullName>
    </submittedName>
</protein>
<feature type="compositionally biased region" description="Low complexity" evidence="5">
    <location>
        <begin position="87"/>
        <end position="102"/>
    </location>
</feature>
<dbReference type="GO" id="GO:0005525">
    <property type="term" value="F:GTP binding"/>
    <property type="evidence" value="ECO:0007669"/>
    <property type="project" value="UniProtKB-KW"/>
</dbReference>
<feature type="domain" description="DUF632" evidence="6">
    <location>
        <begin position="178"/>
        <end position="494"/>
    </location>
</feature>
<evidence type="ECO:0000313" key="8">
    <source>
        <dbReference type="EMBL" id="KAK9713214.1"/>
    </source>
</evidence>
<dbReference type="PROSITE" id="PS51421">
    <property type="entry name" value="RAS"/>
    <property type="match status" value="1"/>
</dbReference>
<evidence type="ECO:0000256" key="3">
    <source>
        <dbReference type="ARBA" id="ARBA00023134"/>
    </source>
</evidence>
<dbReference type="Pfam" id="PF04782">
    <property type="entry name" value="DUF632"/>
    <property type="match status" value="1"/>
</dbReference>
<dbReference type="InterPro" id="IPR001806">
    <property type="entry name" value="Small_GTPase"/>
</dbReference>
<dbReference type="InterPro" id="IPR006867">
    <property type="entry name" value="DUF632"/>
</dbReference>
<dbReference type="NCBIfam" id="TIGR00231">
    <property type="entry name" value="small_GTP"/>
    <property type="match status" value="1"/>
</dbReference>
<dbReference type="SMART" id="SM00173">
    <property type="entry name" value="RAS"/>
    <property type="match status" value="1"/>
</dbReference>
<accession>A0AAW1K3M3</accession>
<dbReference type="PROSITE" id="PS51420">
    <property type="entry name" value="RHO"/>
    <property type="match status" value="1"/>
</dbReference>
<organism evidence="8 9">
    <name type="scientific">Saponaria officinalis</name>
    <name type="common">Common soapwort</name>
    <name type="synonym">Lychnis saponaria</name>
    <dbReference type="NCBI Taxonomy" id="3572"/>
    <lineage>
        <taxon>Eukaryota</taxon>
        <taxon>Viridiplantae</taxon>
        <taxon>Streptophyta</taxon>
        <taxon>Embryophyta</taxon>
        <taxon>Tracheophyta</taxon>
        <taxon>Spermatophyta</taxon>
        <taxon>Magnoliopsida</taxon>
        <taxon>eudicotyledons</taxon>
        <taxon>Gunneridae</taxon>
        <taxon>Pentapetalae</taxon>
        <taxon>Caryophyllales</taxon>
        <taxon>Caryophyllaceae</taxon>
        <taxon>Caryophylleae</taxon>
        <taxon>Saponaria</taxon>
    </lineage>
</organism>
<dbReference type="InterPro" id="IPR027417">
    <property type="entry name" value="P-loop_NTPase"/>
</dbReference>
<evidence type="ECO:0000256" key="5">
    <source>
        <dbReference type="SAM" id="MobiDB-lite"/>
    </source>
</evidence>
<evidence type="ECO:0000256" key="2">
    <source>
        <dbReference type="ARBA" id="ARBA00022741"/>
    </source>
</evidence>
<feature type="domain" description="DUF630" evidence="7">
    <location>
        <begin position="1"/>
        <end position="59"/>
    </location>
</feature>
<dbReference type="Pfam" id="PF00071">
    <property type="entry name" value="Ras"/>
    <property type="match status" value="1"/>
</dbReference>
<dbReference type="GO" id="GO:0003924">
    <property type="term" value="F:GTPase activity"/>
    <property type="evidence" value="ECO:0007669"/>
    <property type="project" value="InterPro"/>
</dbReference>
<keyword evidence="2" id="KW-0547">Nucleotide-binding</keyword>
<dbReference type="SMART" id="SM00175">
    <property type="entry name" value="RAB"/>
    <property type="match status" value="1"/>
</dbReference>
<evidence type="ECO:0000256" key="4">
    <source>
        <dbReference type="SAM" id="Coils"/>
    </source>
</evidence>
<keyword evidence="4" id="KW-0175">Coiled coil</keyword>
<feature type="coiled-coil region" evidence="4">
    <location>
        <begin position="507"/>
        <end position="569"/>
    </location>
</feature>
<dbReference type="InterPro" id="IPR005225">
    <property type="entry name" value="Small_GTP-bd"/>
</dbReference>
<gene>
    <name evidence="8" type="ORF">RND81_06G012300</name>
</gene>
<evidence type="ECO:0000259" key="7">
    <source>
        <dbReference type="Pfam" id="PF04783"/>
    </source>
</evidence>
<evidence type="ECO:0000259" key="6">
    <source>
        <dbReference type="Pfam" id="PF04782"/>
    </source>
</evidence>
<comment type="similarity">
    <text evidence="1">Belongs to the small GTPase superfamily. Rho family.</text>
</comment>
<dbReference type="Proteomes" id="UP001443914">
    <property type="component" value="Unassembled WGS sequence"/>
</dbReference>
<keyword evidence="9" id="KW-1185">Reference proteome</keyword>
<dbReference type="AlphaFoldDB" id="A0AAW1K3M3"/>
<dbReference type="Gene3D" id="3.40.50.300">
    <property type="entry name" value="P-loop containing nucleotide triphosphate hydrolases"/>
    <property type="match status" value="1"/>
</dbReference>
<evidence type="ECO:0000313" key="9">
    <source>
        <dbReference type="Proteomes" id="UP001443914"/>
    </source>
</evidence>
<dbReference type="PANTHER" id="PTHR21450:SF23">
    <property type="entry name" value="PROTEIN ALTERED PHOSPHATE STARVATION RESPONSE 1"/>
    <property type="match status" value="1"/>
</dbReference>
<feature type="compositionally biased region" description="Pro residues" evidence="5">
    <location>
        <begin position="103"/>
        <end position="113"/>
    </location>
</feature>
<feature type="compositionally biased region" description="Pro residues" evidence="5">
    <location>
        <begin position="69"/>
        <end position="86"/>
    </location>
</feature>
<dbReference type="SUPFAM" id="SSF52540">
    <property type="entry name" value="P-loop containing nucleoside triphosphate hydrolases"/>
    <property type="match status" value="1"/>
</dbReference>
<dbReference type="PROSITE" id="PS51419">
    <property type="entry name" value="RAB"/>
    <property type="match status" value="1"/>
</dbReference>
<dbReference type="FunFam" id="3.40.50.300:FF:001179">
    <property type="entry name" value="Rho family GTPase"/>
    <property type="match status" value="1"/>
</dbReference>
<proteinExistence type="inferred from homology"/>
<keyword evidence="3" id="KW-0342">GTP-binding</keyword>